<dbReference type="GO" id="GO:0055085">
    <property type="term" value="P:transmembrane transport"/>
    <property type="evidence" value="ECO:0007669"/>
    <property type="project" value="InterPro"/>
</dbReference>
<proteinExistence type="predicted"/>
<comment type="subcellular location">
    <subcellularLocation>
        <location evidence="1">Membrane</location>
        <topology evidence="1">Single-pass membrane protein</topology>
    </subcellularLocation>
</comment>
<dbReference type="PANTHER" id="PTHR30386">
    <property type="entry name" value="MEMBRANE FUSION SUBUNIT OF EMRAB-TOLC MULTIDRUG EFFLUX PUMP"/>
    <property type="match status" value="1"/>
</dbReference>
<comment type="caution">
    <text evidence="9">The sequence shown here is derived from an EMBL/GenBank/DDBJ whole genome shotgun (WGS) entry which is preliminary data.</text>
</comment>
<evidence type="ECO:0000259" key="6">
    <source>
        <dbReference type="Pfam" id="PF25876"/>
    </source>
</evidence>
<dbReference type="SUPFAM" id="SSF111369">
    <property type="entry name" value="HlyD-like secretion proteins"/>
    <property type="match status" value="3"/>
</dbReference>
<gene>
    <name evidence="9" type="ORF">BCY91_00225</name>
</gene>
<keyword evidence="3" id="KW-1133">Transmembrane helix</keyword>
<dbReference type="InterPro" id="IPR058624">
    <property type="entry name" value="MdtA-like_HH"/>
</dbReference>
<accession>A0A419SBP4</accession>
<name>A0A419SBP4_9SPHI</name>
<dbReference type="RefSeq" id="WP_120180006.1">
    <property type="nucleotide sequence ID" value="NZ_CBINCU010000001.1"/>
</dbReference>
<feature type="domain" description="Multidrug resistance protein MdtA-like barrel-sandwich hybrid" evidence="7">
    <location>
        <begin position="54"/>
        <end position="247"/>
    </location>
</feature>
<evidence type="ECO:0000256" key="1">
    <source>
        <dbReference type="ARBA" id="ARBA00004167"/>
    </source>
</evidence>
<feature type="domain" description="Multidrug resistance protein MdtA-like alpha-helical hairpin" evidence="6">
    <location>
        <begin position="121"/>
        <end position="176"/>
    </location>
</feature>
<dbReference type="InterPro" id="IPR058625">
    <property type="entry name" value="MdtA-like_BSH"/>
</dbReference>
<sequence length="347" mass="37645">MKTQKPKSKSAKVIPIILAVLIVIGAVFGIKEYIYFSKHVDTDDAQIDGDISPVVSRVGGYVDSIYFEENQHVDANQLLVKLDDRELKVKLEQAQAGKQSALANVNVSETVVSSTAANVGTAKANVEIAQAKANKANKDFVRYQNLVKDGSVTQQQFDQAKAEKEAADASLQAAKTQYEAVKKQVNTSQSQVSAASSNINLRSADIDYAKLMLSYTRITAPTSGIVSNKNIQIGQLIQPGQALFSIVNDGSIYVTANFKETQLEKLKEGQLVDIEVDAFPDAEITGHIYNFSPATGAKFSLLPPDNATGNYVKVIQRVPVKIKIDDNKIMSKLRPGMSVNVSVHIAD</sequence>
<evidence type="ECO:0000259" key="7">
    <source>
        <dbReference type="Pfam" id="PF25917"/>
    </source>
</evidence>
<organism evidence="9 10">
    <name type="scientific">Pelobium manganitolerans</name>
    <dbReference type="NCBI Taxonomy" id="1842495"/>
    <lineage>
        <taxon>Bacteria</taxon>
        <taxon>Pseudomonadati</taxon>
        <taxon>Bacteroidota</taxon>
        <taxon>Sphingobacteriia</taxon>
        <taxon>Sphingobacteriales</taxon>
        <taxon>Sphingobacteriaceae</taxon>
        <taxon>Pelobium</taxon>
    </lineage>
</organism>
<evidence type="ECO:0000256" key="4">
    <source>
        <dbReference type="ARBA" id="ARBA00023136"/>
    </source>
</evidence>
<dbReference type="Gene3D" id="2.40.30.170">
    <property type="match status" value="1"/>
</dbReference>
<keyword evidence="4" id="KW-0472">Membrane</keyword>
<dbReference type="EMBL" id="MBTA01000001">
    <property type="protein sequence ID" value="RKD20090.1"/>
    <property type="molecule type" value="Genomic_DNA"/>
</dbReference>
<evidence type="ECO:0000256" key="5">
    <source>
        <dbReference type="SAM" id="Coils"/>
    </source>
</evidence>
<keyword evidence="10" id="KW-1185">Reference proteome</keyword>
<evidence type="ECO:0000259" key="8">
    <source>
        <dbReference type="Pfam" id="PF25963"/>
    </source>
</evidence>
<dbReference type="AlphaFoldDB" id="A0A419SBP4"/>
<dbReference type="Pfam" id="PF25876">
    <property type="entry name" value="HH_MFP_RND"/>
    <property type="match status" value="1"/>
</dbReference>
<evidence type="ECO:0000313" key="9">
    <source>
        <dbReference type="EMBL" id="RKD20090.1"/>
    </source>
</evidence>
<keyword evidence="5" id="KW-0175">Coiled coil</keyword>
<evidence type="ECO:0000256" key="3">
    <source>
        <dbReference type="ARBA" id="ARBA00022989"/>
    </source>
</evidence>
<dbReference type="GO" id="GO:0016020">
    <property type="term" value="C:membrane"/>
    <property type="evidence" value="ECO:0007669"/>
    <property type="project" value="UniProtKB-SubCell"/>
</dbReference>
<evidence type="ECO:0000313" key="10">
    <source>
        <dbReference type="Proteomes" id="UP000283433"/>
    </source>
</evidence>
<feature type="domain" description="p-hydroxybenzoic acid efflux pump subunit AaeA-like beta-barrel" evidence="8">
    <location>
        <begin position="251"/>
        <end position="344"/>
    </location>
</feature>
<dbReference type="OrthoDB" id="9811754at2"/>
<dbReference type="PANTHER" id="PTHR30386:SF26">
    <property type="entry name" value="TRANSPORT PROTEIN COMB"/>
    <property type="match status" value="1"/>
</dbReference>
<reference evidence="9 10" key="1">
    <citation type="submission" date="2016-07" db="EMBL/GenBank/DDBJ databases">
        <title>Genome of Pelobium manganitolerans.</title>
        <authorList>
            <person name="Wu S."/>
            <person name="Wang G."/>
        </authorList>
    </citation>
    <scope>NUCLEOTIDE SEQUENCE [LARGE SCALE GENOMIC DNA]</scope>
    <source>
        <strain evidence="9 10">YS-25</strain>
    </source>
</reference>
<dbReference type="Proteomes" id="UP000283433">
    <property type="component" value="Unassembled WGS sequence"/>
</dbReference>
<dbReference type="Gene3D" id="1.10.287.470">
    <property type="entry name" value="Helix hairpin bin"/>
    <property type="match status" value="2"/>
</dbReference>
<dbReference type="InterPro" id="IPR050739">
    <property type="entry name" value="MFP"/>
</dbReference>
<dbReference type="Gene3D" id="2.40.50.100">
    <property type="match status" value="1"/>
</dbReference>
<feature type="coiled-coil region" evidence="5">
    <location>
        <begin position="157"/>
        <end position="191"/>
    </location>
</feature>
<dbReference type="Pfam" id="PF25963">
    <property type="entry name" value="Beta-barrel_AAEA"/>
    <property type="match status" value="1"/>
</dbReference>
<protein>
    <submittedName>
        <fullName evidence="9">Secretion protein HlyD</fullName>
    </submittedName>
</protein>
<dbReference type="Pfam" id="PF25917">
    <property type="entry name" value="BSH_RND"/>
    <property type="match status" value="1"/>
</dbReference>
<dbReference type="InterPro" id="IPR058634">
    <property type="entry name" value="AaeA-lik-b-barrel"/>
</dbReference>
<evidence type="ECO:0000256" key="2">
    <source>
        <dbReference type="ARBA" id="ARBA00022692"/>
    </source>
</evidence>
<keyword evidence="2" id="KW-0812">Transmembrane</keyword>